<proteinExistence type="predicted"/>
<protein>
    <submittedName>
        <fullName evidence="2">Uncharacterized protein</fullName>
    </submittedName>
</protein>
<sequence>MAPLSPLLTVPILNGAISVELPLPILHLNSLPFLDDMAKIRAGDEVSVASVEGERVVLLVVRIGEPTDGVVPWGFHVRSPPDLDAFEFIGDFLVVVEAEDRRLAVLDVVSLEALGVLRGVGAEVGLNGHIDLTPLESVAGVLIEGDVDVREDKPQHFVGVFSEVTPELVREILLEHSISKHQAGHNGAHMSPHFPHADHHLSEVITIFQ</sequence>
<evidence type="ECO:0000313" key="2">
    <source>
        <dbReference type="EMBL" id="GMN26625.1"/>
    </source>
</evidence>
<keyword evidence="3" id="KW-1185">Reference proteome</keyword>
<dbReference type="Proteomes" id="UP001187192">
    <property type="component" value="Unassembled WGS sequence"/>
</dbReference>
<dbReference type="EMBL" id="BTGU01009632">
    <property type="protein sequence ID" value="GMN26625.1"/>
    <property type="molecule type" value="Genomic_DNA"/>
</dbReference>
<accession>A0AA87Z8I0</accession>
<name>A0AA87Z8I0_FICCA</name>
<dbReference type="AlphaFoldDB" id="A0AA87Z8I0"/>
<evidence type="ECO:0000313" key="1">
    <source>
        <dbReference type="EMBL" id="GMN26604.1"/>
    </source>
</evidence>
<evidence type="ECO:0000313" key="3">
    <source>
        <dbReference type="Proteomes" id="UP001187192"/>
    </source>
</evidence>
<reference evidence="2" key="1">
    <citation type="submission" date="2023-07" db="EMBL/GenBank/DDBJ databases">
        <title>draft genome sequence of fig (Ficus carica).</title>
        <authorList>
            <person name="Takahashi T."/>
            <person name="Nishimura K."/>
        </authorList>
    </citation>
    <scope>NUCLEOTIDE SEQUENCE</scope>
</reference>
<comment type="caution">
    <text evidence="2">The sequence shown here is derived from an EMBL/GenBank/DDBJ whole genome shotgun (WGS) entry which is preliminary data.</text>
</comment>
<organism evidence="2 3">
    <name type="scientific">Ficus carica</name>
    <name type="common">Common fig</name>
    <dbReference type="NCBI Taxonomy" id="3494"/>
    <lineage>
        <taxon>Eukaryota</taxon>
        <taxon>Viridiplantae</taxon>
        <taxon>Streptophyta</taxon>
        <taxon>Embryophyta</taxon>
        <taxon>Tracheophyta</taxon>
        <taxon>Spermatophyta</taxon>
        <taxon>Magnoliopsida</taxon>
        <taxon>eudicotyledons</taxon>
        <taxon>Gunneridae</taxon>
        <taxon>Pentapetalae</taxon>
        <taxon>rosids</taxon>
        <taxon>fabids</taxon>
        <taxon>Rosales</taxon>
        <taxon>Moraceae</taxon>
        <taxon>Ficeae</taxon>
        <taxon>Ficus</taxon>
    </lineage>
</organism>
<gene>
    <name evidence="1" type="ORF">TIFTF001_051527</name>
    <name evidence="2" type="ORF">TIFTF001_051530</name>
</gene>
<dbReference type="EMBL" id="BTGU01009631">
    <property type="protein sequence ID" value="GMN26604.1"/>
    <property type="molecule type" value="Genomic_DNA"/>
</dbReference>